<accession>A0ABU1M1T0</accession>
<comment type="caution">
    <text evidence="2">The sequence shown here is derived from an EMBL/GenBank/DDBJ whole genome shotgun (WGS) entry which is preliminary data.</text>
</comment>
<evidence type="ECO:0008006" key="4">
    <source>
        <dbReference type="Google" id="ProtNLM"/>
    </source>
</evidence>
<gene>
    <name evidence="2" type="ORF">J2804_006400</name>
</gene>
<proteinExistence type="predicted"/>
<evidence type="ECO:0000256" key="1">
    <source>
        <dbReference type="SAM" id="MobiDB-lite"/>
    </source>
</evidence>
<feature type="compositionally biased region" description="Low complexity" evidence="1">
    <location>
        <begin position="153"/>
        <end position="175"/>
    </location>
</feature>
<dbReference type="Proteomes" id="UP001264340">
    <property type="component" value="Unassembled WGS sequence"/>
</dbReference>
<keyword evidence="3" id="KW-1185">Reference proteome</keyword>
<dbReference type="RefSeq" id="WP_244744149.1">
    <property type="nucleotide sequence ID" value="NZ_CAXURG020000001.1"/>
</dbReference>
<sequence>MTDPSVTPFDLYRANLAFALQMLSFGHEARQQAGEFHMQRVRRDLAAAQAIRNAASTARDWNEFAASCQSVAREYLTTTASLWQQGLGSAVRLQSGYGEGLREALATWQSAWSEQWPTHVPMNPVMQPWQEWLQYMQGAAAGMPYRRADRGGASQAAPANSANSANSIQPPSSSGGRERRGQRHGG</sequence>
<feature type="region of interest" description="Disordered" evidence="1">
    <location>
        <begin position="146"/>
        <end position="186"/>
    </location>
</feature>
<organism evidence="2 3">
    <name type="scientific">Paraburkholderia terricola</name>
    <dbReference type="NCBI Taxonomy" id="169427"/>
    <lineage>
        <taxon>Bacteria</taxon>
        <taxon>Pseudomonadati</taxon>
        <taxon>Pseudomonadota</taxon>
        <taxon>Betaproteobacteria</taxon>
        <taxon>Burkholderiales</taxon>
        <taxon>Burkholderiaceae</taxon>
        <taxon>Paraburkholderia</taxon>
    </lineage>
</organism>
<name>A0ABU1M1T0_9BURK</name>
<protein>
    <recommendedName>
        <fullName evidence="4">Phasin protein</fullName>
    </recommendedName>
</protein>
<reference evidence="2 3" key="1">
    <citation type="submission" date="2023-07" db="EMBL/GenBank/DDBJ databases">
        <title>Sorghum-associated microbial communities from plants grown in Nebraska, USA.</title>
        <authorList>
            <person name="Schachtman D."/>
        </authorList>
    </citation>
    <scope>NUCLEOTIDE SEQUENCE [LARGE SCALE GENOMIC DNA]</scope>
    <source>
        <strain evidence="2 3">DS1316</strain>
    </source>
</reference>
<evidence type="ECO:0000313" key="2">
    <source>
        <dbReference type="EMBL" id="MDR6412964.1"/>
    </source>
</evidence>
<evidence type="ECO:0000313" key="3">
    <source>
        <dbReference type="Proteomes" id="UP001264340"/>
    </source>
</evidence>
<dbReference type="EMBL" id="JAVDRP010000028">
    <property type="protein sequence ID" value="MDR6412964.1"/>
    <property type="molecule type" value="Genomic_DNA"/>
</dbReference>